<sequence length="79" mass="8736">MSTGSLREWPKRMSVIGKDLFKLRGNPFLALVPVLLIQLSLFPNATAQHRPNQPPIFSNGGDLARFSIPEDSQVGSVIY</sequence>
<evidence type="ECO:0000313" key="2">
    <source>
        <dbReference type="Proteomes" id="UP000708208"/>
    </source>
</evidence>
<proteinExistence type="predicted"/>
<dbReference type="AlphaFoldDB" id="A0A8J2P203"/>
<accession>A0A8J2P203</accession>
<evidence type="ECO:0000313" key="1">
    <source>
        <dbReference type="EMBL" id="CAG7785066.1"/>
    </source>
</evidence>
<protein>
    <submittedName>
        <fullName evidence="1">Uncharacterized protein</fullName>
    </submittedName>
</protein>
<keyword evidence="2" id="KW-1185">Reference proteome</keyword>
<feature type="non-terminal residue" evidence="1">
    <location>
        <position position="79"/>
    </location>
</feature>
<reference evidence="1" key="1">
    <citation type="submission" date="2021-06" db="EMBL/GenBank/DDBJ databases">
        <authorList>
            <person name="Hodson N. C."/>
            <person name="Mongue J. A."/>
            <person name="Jaron S. K."/>
        </authorList>
    </citation>
    <scope>NUCLEOTIDE SEQUENCE</scope>
</reference>
<dbReference type="EMBL" id="CAJVCH010288376">
    <property type="protein sequence ID" value="CAG7785066.1"/>
    <property type="molecule type" value="Genomic_DNA"/>
</dbReference>
<comment type="caution">
    <text evidence="1">The sequence shown here is derived from an EMBL/GenBank/DDBJ whole genome shotgun (WGS) entry which is preliminary data.</text>
</comment>
<organism evidence="1 2">
    <name type="scientific">Allacma fusca</name>
    <dbReference type="NCBI Taxonomy" id="39272"/>
    <lineage>
        <taxon>Eukaryota</taxon>
        <taxon>Metazoa</taxon>
        <taxon>Ecdysozoa</taxon>
        <taxon>Arthropoda</taxon>
        <taxon>Hexapoda</taxon>
        <taxon>Collembola</taxon>
        <taxon>Symphypleona</taxon>
        <taxon>Sminthuridae</taxon>
        <taxon>Allacma</taxon>
    </lineage>
</organism>
<dbReference type="Proteomes" id="UP000708208">
    <property type="component" value="Unassembled WGS sequence"/>
</dbReference>
<gene>
    <name evidence="1" type="ORF">AFUS01_LOCUS23716</name>
</gene>
<name>A0A8J2P203_9HEXA</name>